<evidence type="ECO:0000313" key="4">
    <source>
        <dbReference type="Proteomes" id="UP001152797"/>
    </source>
</evidence>
<protein>
    <submittedName>
        <fullName evidence="2">Uncharacterized protein</fullName>
    </submittedName>
</protein>
<keyword evidence="4" id="KW-1185">Reference proteome</keyword>
<comment type="caution">
    <text evidence="2">The sequence shown here is derived from an EMBL/GenBank/DDBJ whole genome shotgun (WGS) entry which is preliminary data.</text>
</comment>
<accession>A0A9P1C227</accession>
<gene>
    <name evidence="2" type="ORF">C1SCF055_LOCUS11197</name>
</gene>
<sequence>MYMKYWRSIKSRNCPKEVKKLAKRFRWCKEQSSMLYEDFFKSSCDWRKSTIYRSVTNTIENKKSGRRKWLTRQQMIPIFDNDEAVVDGIILRKESDPELRETECRKHPEVPSMFQYLVLVEDSEEASETDRIMDKFCTTERDGDDDGDSSSSDGSDDDDESTDSDGGSKKKKKTTRKDSKKRKGKSQKSKKKRSKDKKAKGRTGKGKSRNNKGKDKEKDPEAEKAKEAAKLLVKDSKKVRLHPLPRTQPTCLPLQGDRGHQHQSSPSQRKDQDHDSLAPRQK</sequence>
<dbReference type="EMBL" id="CAMXCT030000818">
    <property type="protein sequence ID" value="CAL4770908.1"/>
    <property type="molecule type" value="Genomic_DNA"/>
</dbReference>
<dbReference type="AlphaFoldDB" id="A0A9P1C227"/>
<feature type="compositionally biased region" description="Basic residues" evidence="1">
    <location>
        <begin position="169"/>
        <end position="211"/>
    </location>
</feature>
<feature type="compositionally biased region" description="Basic and acidic residues" evidence="1">
    <location>
        <begin position="268"/>
        <end position="282"/>
    </location>
</feature>
<organism evidence="2">
    <name type="scientific">Cladocopium goreaui</name>
    <dbReference type="NCBI Taxonomy" id="2562237"/>
    <lineage>
        <taxon>Eukaryota</taxon>
        <taxon>Sar</taxon>
        <taxon>Alveolata</taxon>
        <taxon>Dinophyceae</taxon>
        <taxon>Suessiales</taxon>
        <taxon>Symbiodiniaceae</taxon>
        <taxon>Cladocopium</taxon>
    </lineage>
</organism>
<dbReference type="OrthoDB" id="447259at2759"/>
<evidence type="ECO:0000313" key="3">
    <source>
        <dbReference type="EMBL" id="CAL1136971.1"/>
    </source>
</evidence>
<feature type="compositionally biased region" description="Acidic residues" evidence="1">
    <location>
        <begin position="142"/>
        <end position="163"/>
    </location>
</feature>
<dbReference type="EMBL" id="CAMXCT020000818">
    <property type="protein sequence ID" value="CAL1136971.1"/>
    <property type="molecule type" value="Genomic_DNA"/>
</dbReference>
<proteinExistence type="predicted"/>
<name>A0A9P1C227_9DINO</name>
<feature type="region of interest" description="Disordered" evidence="1">
    <location>
        <begin position="136"/>
        <end position="282"/>
    </location>
</feature>
<evidence type="ECO:0000256" key="1">
    <source>
        <dbReference type="SAM" id="MobiDB-lite"/>
    </source>
</evidence>
<dbReference type="EMBL" id="CAMXCT010000818">
    <property type="protein sequence ID" value="CAI3983596.1"/>
    <property type="molecule type" value="Genomic_DNA"/>
</dbReference>
<evidence type="ECO:0000313" key="2">
    <source>
        <dbReference type="EMBL" id="CAI3983596.1"/>
    </source>
</evidence>
<reference evidence="3" key="2">
    <citation type="submission" date="2024-04" db="EMBL/GenBank/DDBJ databases">
        <authorList>
            <person name="Chen Y."/>
            <person name="Shah S."/>
            <person name="Dougan E. K."/>
            <person name="Thang M."/>
            <person name="Chan C."/>
        </authorList>
    </citation>
    <scope>NUCLEOTIDE SEQUENCE [LARGE SCALE GENOMIC DNA]</scope>
</reference>
<feature type="compositionally biased region" description="Basic and acidic residues" evidence="1">
    <location>
        <begin position="212"/>
        <end position="238"/>
    </location>
</feature>
<reference evidence="2" key="1">
    <citation type="submission" date="2022-10" db="EMBL/GenBank/DDBJ databases">
        <authorList>
            <person name="Chen Y."/>
            <person name="Dougan E. K."/>
            <person name="Chan C."/>
            <person name="Rhodes N."/>
            <person name="Thang M."/>
        </authorList>
    </citation>
    <scope>NUCLEOTIDE SEQUENCE</scope>
</reference>
<dbReference type="Proteomes" id="UP001152797">
    <property type="component" value="Unassembled WGS sequence"/>
</dbReference>